<keyword evidence="2" id="KW-1185">Reference proteome</keyword>
<evidence type="ECO:0000313" key="1">
    <source>
        <dbReference type="EMBL" id="SNV16831.1"/>
    </source>
</evidence>
<dbReference type="AlphaFoldDB" id="A0A239V3K9"/>
<sequence>MLTSPQTPFGEALHEAVRRRGLPLARVQAHLEQAGFHVALSTISQWQHGHRIPRSPRSLAVVDELERILGTPPGALRSAAIGTSQSHRSDLHVVDYAERLEALTADLGALPSAAFATLGNHDQVTIGPRGGLIRRRSLTVMRVLESTDRLVVAHAGDNDSDISQASVHPIRGARLGRVLRDTEANLIAAQLHFDRTLDRGELIVHEIEFDLPGDALARDYFHWATHEVSLLTVEVMFDRAYRPSTITSFFRPRSQAPDTCCHELRLDHGDRAVLVQQPASAGIHGIRWEWPG</sequence>
<protein>
    <submittedName>
        <fullName evidence="1">Uncharacterized protein</fullName>
    </submittedName>
</protein>
<evidence type="ECO:0000313" key="2">
    <source>
        <dbReference type="Proteomes" id="UP000242637"/>
    </source>
</evidence>
<gene>
    <name evidence="1" type="ORF">SAMEA4475696_00081</name>
</gene>
<dbReference type="CDD" id="cd00093">
    <property type="entry name" value="HTH_XRE"/>
    <property type="match status" value="1"/>
</dbReference>
<organism evidence="1 2">
    <name type="scientific">Dermatophilus congolensis</name>
    <dbReference type="NCBI Taxonomy" id="1863"/>
    <lineage>
        <taxon>Bacteria</taxon>
        <taxon>Bacillati</taxon>
        <taxon>Actinomycetota</taxon>
        <taxon>Actinomycetes</taxon>
        <taxon>Micrococcales</taxon>
        <taxon>Dermatophilaceae</taxon>
        <taxon>Dermatophilus</taxon>
    </lineage>
</organism>
<reference evidence="1 2" key="1">
    <citation type="submission" date="2017-06" db="EMBL/GenBank/DDBJ databases">
        <authorList>
            <consortium name="Pathogen Informatics"/>
        </authorList>
    </citation>
    <scope>NUCLEOTIDE SEQUENCE [LARGE SCALE GENOMIC DNA]</scope>
    <source>
        <strain evidence="1 2">NCTC13039</strain>
    </source>
</reference>
<accession>A0A239V3K9</accession>
<dbReference type="KEGG" id="dco:SAMEA4475696_0081"/>
<dbReference type="Proteomes" id="UP000242637">
    <property type="component" value="Chromosome 1"/>
</dbReference>
<proteinExistence type="predicted"/>
<dbReference type="EMBL" id="LT906453">
    <property type="protein sequence ID" value="SNV16831.1"/>
    <property type="molecule type" value="Genomic_DNA"/>
</dbReference>
<dbReference type="STRING" id="1121387.GCA_000429885_00824"/>
<name>A0A239V3K9_9MICO</name>
<dbReference type="InterPro" id="IPR001387">
    <property type="entry name" value="Cro/C1-type_HTH"/>
</dbReference>